<dbReference type="SUPFAM" id="SSF51306">
    <property type="entry name" value="LexA/Signal peptidase"/>
    <property type="match status" value="1"/>
</dbReference>
<evidence type="ECO:0000256" key="5">
    <source>
        <dbReference type="ARBA" id="ARBA00023136"/>
    </source>
</evidence>
<dbReference type="InterPro" id="IPR052064">
    <property type="entry name" value="Mito_IMP1_subunit"/>
</dbReference>
<comment type="similarity">
    <text evidence="6">Belongs to the peptidase S26 family. IMP1 subfamily.</text>
</comment>
<sequence length="165" mass="18989">MSRFWQFMRSAQDGSRDLYIALCMTAHLYSGLMLSEKFTCRFIGVTGPSMCPTLDPRDNLVLLDCFTVSFLRGPRKGEVIMAQNPFKPGYTVIKRVLYTEGEQARFYSEKHRDEIEVEVPKGHIWVEGDNKDNSNDSRHFGPISLALVEGIVRYRVFPFDKVNQI</sequence>
<evidence type="ECO:0000256" key="7">
    <source>
        <dbReference type="PIRSR" id="PIRSR600223-1"/>
    </source>
</evidence>
<dbReference type="InterPro" id="IPR019758">
    <property type="entry name" value="Pept_S26A_signal_pept_1_CS"/>
</dbReference>
<dbReference type="PANTHER" id="PTHR12383:SF16">
    <property type="entry name" value="MITOCHONDRIAL INNER MEMBRANE PROTEASE SUBUNIT 1"/>
    <property type="match status" value="1"/>
</dbReference>
<dbReference type="InterPro" id="IPR019533">
    <property type="entry name" value="Peptidase_S26"/>
</dbReference>
<dbReference type="Gene3D" id="2.10.109.10">
    <property type="entry name" value="Umud Fragment, subunit A"/>
    <property type="match status" value="1"/>
</dbReference>
<evidence type="ECO:0000256" key="6">
    <source>
        <dbReference type="ARBA" id="ARBA00038445"/>
    </source>
</evidence>
<evidence type="ECO:0000256" key="3">
    <source>
        <dbReference type="ARBA" id="ARBA00022801"/>
    </source>
</evidence>
<evidence type="ECO:0000256" key="1">
    <source>
        <dbReference type="ARBA" id="ARBA00004273"/>
    </source>
</evidence>
<evidence type="ECO:0000313" key="9">
    <source>
        <dbReference type="EMBL" id="CAE0316615.1"/>
    </source>
</evidence>
<keyword evidence="5" id="KW-0472">Membrane</keyword>
<name>A0A7S3MPG7_9SPIT</name>
<gene>
    <name evidence="9" type="ORF">FEHR0123_LOCUS11592</name>
</gene>
<dbReference type="PROSITE" id="PS00761">
    <property type="entry name" value="SPASE_I_3"/>
    <property type="match status" value="1"/>
</dbReference>
<comment type="subcellular location">
    <subcellularLocation>
        <location evidence="1">Mitochondrion inner membrane</location>
    </subcellularLocation>
</comment>
<evidence type="ECO:0000256" key="2">
    <source>
        <dbReference type="ARBA" id="ARBA00022792"/>
    </source>
</evidence>
<dbReference type="InterPro" id="IPR036286">
    <property type="entry name" value="LexA/Signal_pep-like_sf"/>
</dbReference>
<reference evidence="9" key="1">
    <citation type="submission" date="2021-01" db="EMBL/GenBank/DDBJ databases">
        <authorList>
            <person name="Corre E."/>
            <person name="Pelletier E."/>
            <person name="Niang G."/>
            <person name="Scheremetjew M."/>
            <person name="Finn R."/>
            <person name="Kale V."/>
            <person name="Holt S."/>
            <person name="Cochrane G."/>
            <person name="Meng A."/>
            <person name="Brown T."/>
            <person name="Cohen L."/>
        </authorList>
    </citation>
    <scope>NUCLEOTIDE SEQUENCE</scope>
    <source>
        <strain evidence="9">Fehren 1</strain>
    </source>
</reference>
<keyword evidence="4" id="KW-0496">Mitochondrion</keyword>
<keyword evidence="3" id="KW-0378">Hydrolase</keyword>
<feature type="active site" evidence="7">
    <location>
        <position position="49"/>
    </location>
</feature>
<dbReference type="GO" id="GO:0006627">
    <property type="term" value="P:protein processing involved in protein targeting to mitochondrion"/>
    <property type="evidence" value="ECO:0007669"/>
    <property type="project" value="TreeGrafter"/>
</dbReference>
<dbReference type="PANTHER" id="PTHR12383">
    <property type="entry name" value="PROTEASE FAMILY S26 MITOCHONDRIAL INNER MEMBRANE PROTEASE-RELATED"/>
    <property type="match status" value="1"/>
</dbReference>
<dbReference type="AlphaFoldDB" id="A0A7S3MPG7"/>
<dbReference type="EMBL" id="HBIE01037827">
    <property type="protein sequence ID" value="CAE0316615.1"/>
    <property type="molecule type" value="Transcribed_RNA"/>
</dbReference>
<dbReference type="PRINTS" id="PR00727">
    <property type="entry name" value="LEADERPTASE"/>
</dbReference>
<protein>
    <recommendedName>
        <fullName evidence="8">Peptidase S26 domain-containing protein</fullName>
    </recommendedName>
</protein>
<proteinExistence type="inferred from homology"/>
<organism evidence="9">
    <name type="scientific">Favella ehrenbergii</name>
    <dbReference type="NCBI Taxonomy" id="182087"/>
    <lineage>
        <taxon>Eukaryota</taxon>
        <taxon>Sar</taxon>
        <taxon>Alveolata</taxon>
        <taxon>Ciliophora</taxon>
        <taxon>Intramacronucleata</taxon>
        <taxon>Spirotrichea</taxon>
        <taxon>Choreotrichia</taxon>
        <taxon>Tintinnida</taxon>
        <taxon>Xystonellidae</taxon>
        <taxon>Favella</taxon>
    </lineage>
</organism>
<dbReference type="CDD" id="cd06530">
    <property type="entry name" value="S26_SPase_I"/>
    <property type="match status" value="1"/>
</dbReference>
<feature type="active site" evidence="7">
    <location>
        <position position="94"/>
    </location>
</feature>
<dbReference type="InterPro" id="IPR000223">
    <property type="entry name" value="Pept_S26A_signal_pept_1"/>
</dbReference>
<evidence type="ECO:0000256" key="4">
    <source>
        <dbReference type="ARBA" id="ARBA00023128"/>
    </source>
</evidence>
<dbReference type="GO" id="GO:0042720">
    <property type="term" value="C:mitochondrial inner membrane peptidase complex"/>
    <property type="evidence" value="ECO:0007669"/>
    <property type="project" value="TreeGrafter"/>
</dbReference>
<dbReference type="GO" id="GO:0004252">
    <property type="term" value="F:serine-type endopeptidase activity"/>
    <property type="evidence" value="ECO:0007669"/>
    <property type="project" value="InterPro"/>
</dbReference>
<accession>A0A7S3MPG7</accession>
<keyword evidence="2" id="KW-0999">Mitochondrion inner membrane</keyword>
<dbReference type="Pfam" id="PF10502">
    <property type="entry name" value="Peptidase_S26"/>
    <property type="match status" value="1"/>
</dbReference>
<dbReference type="GO" id="GO:0006465">
    <property type="term" value="P:signal peptide processing"/>
    <property type="evidence" value="ECO:0007669"/>
    <property type="project" value="InterPro"/>
</dbReference>
<feature type="domain" description="Peptidase S26" evidence="8">
    <location>
        <begin position="116"/>
        <end position="156"/>
    </location>
</feature>
<evidence type="ECO:0000259" key="8">
    <source>
        <dbReference type="Pfam" id="PF10502"/>
    </source>
</evidence>